<dbReference type="eggNOG" id="COG3706">
    <property type="taxonomic scope" value="Bacteria"/>
</dbReference>
<reference evidence="7 8" key="1">
    <citation type="submission" date="2010-04" db="EMBL/GenBank/DDBJ databases">
        <title>The genome of Herbaspirillum seropedicae SmR1, an endophytic, nitrogen-fixing, plant-growth promoting beta-Proteobacteria.</title>
        <authorList>
            <person name="Pedrosa F.O."/>
            <person name="Monteiro R.A."/>
            <person name="Wassem R."/>
            <person name="Cruz L.M."/>
            <person name="Ayub R.A."/>
            <person name="Colauto N.B."/>
            <person name="Fernandez M.A."/>
            <person name="Fungaro M.H.P."/>
            <person name="Grisard E.C."/>
            <person name="Hungria M."/>
            <person name="Madeira H.M.F."/>
            <person name="Nodari R.O."/>
            <person name="Osaku C.A."/>
            <person name="Petzl-Erler M.L."/>
            <person name="Terenzi H."/>
            <person name="Vieira L.G.E."/>
            <person name="Almeida M.I.M."/>
            <person name="Alves L.R."/>
            <person name="Arantes O.M.N."/>
            <person name="Balsanelli E."/>
            <person name="Barcellos F.G."/>
            <person name="Baura V.A."/>
            <person name="Binde D.R."/>
            <person name="Campo R.J."/>
            <person name="Chubatsu L.S."/>
            <person name="Chueire L.M.O."/>
            <person name="Ciferri R.R."/>
            <person name="Correa L.C."/>
            <person name="da Conceicao Silva J.L."/>
            <person name="Dabul A.N.G."/>
            <person name="Dambros B.P."/>
            <person name="Faoro H."/>
            <person name="Favetti A."/>
            <person name="Friedermann G."/>
            <person name="Furlaneto M.C."/>
            <person name="Gasques L.S."/>
            <person name="Gimenes C.C.T."/>
            <person name="Gioppo N.M.R."/>
            <person name="Glienke-Blanco C."/>
            <person name="Godoy L.P."/>
            <person name="Guerra M.P."/>
            <person name="Karp S."/>
            <person name="Kava-Cordeiro V."/>
            <person name="Margarido V.P."/>
            <person name="Mathioni S.M."/>
            <person name="Menck-Soares M.A."/>
            <person name="Murace N.K."/>
            <person name="Nicolas M.F."/>
            <person name="Oliveira C.E.C."/>
            <person name="Pagnan N.A.B."/>
            <person name="Pamphile J.A."/>
            <person name="Patussi E.V."/>
            <person name="Pereira L.F.P."/>
            <person name="Pereira-Ferrari L."/>
            <person name="Pinto F.G.S."/>
            <person name="Precoma C."/>
            <person name="Prioli A.J."/>
            <person name="Prioli S.M.A.P."/>
            <person name="Raittz R.T."/>
            <person name="Ramos H.J.O."/>
            <person name="Ribeiro E.M.S.F."/>
            <person name="Rigo L.U."/>
            <person name="Rocha C.L.M.S.C."/>
            <person name="Rocha S.N."/>
            <person name="Santos K."/>
            <person name="Satori D."/>
            <person name="Silva A.G."/>
            <person name="Simao R.C.G."/>
            <person name="Soares M.A.M."/>
            <person name="Souza E.M."/>
            <person name="Steffens M.B.R."/>
            <person name="Steindel M."/>
            <person name="Tadra-Sfeir M.Z."/>
            <person name="Takahashi E.K."/>
            <person name="Torres R.A."/>
            <person name="Valle J.S."/>
            <person name="Vernal J.I."/>
            <person name="Vilas-Boas L.A."/>
            <person name="Watanabe M.A.E."/>
            <person name="Weiss V.A."/>
            <person name="Yates M.A."/>
            <person name="Souza E.M."/>
        </authorList>
    </citation>
    <scope>NUCLEOTIDE SEQUENCE [LARGE SCALE GENOMIC DNA]</scope>
    <source>
        <strain evidence="7 8">SmR1</strain>
    </source>
</reference>
<feature type="transmembrane region" description="Helical" evidence="5">
    <location>
        <begin position="26"/>
        <end position="46"/>
    </location>
</feature>
<sequence>MRTGVKCAFGDINMAQHGKTHTSRTALLFVVVVCVVILLLEAWTAWRAREVALSESTTDASNVALALIQHAEQSIKEADIVLETVQEHLDHEDRSASARIRTHDFMIRSVASLPQLAQLTVVDEQGRTVASSQQRMVQTGSPVQDDYFQYHQHRRSDRPFIGQPMRSHVTGQRTLTVSRRINHVDGSFAGVIVAEIDLAYFQRYYEQFNIGPHGVILFGLTGGSLILRRPLLADMTDRSPAMSEALRKHMEQARRGSFAMRSERDGVERISCFQQGEAYPIFTVVALAKDDILEDWSRHVWVRGIGVVLLLAVICFGGKRLVVLVAGRERAEAQAIAARQELESLYRTLEAQSQKDGLTDVFNRRYFDAALAAELARLNRTGESLSLMMIDVDHFKQFNDTYGHAAGDVCLRQVAAAISTVARRQGDIVARYGGEEFAVILPNCHPGSAQGLAHRVVQAVRGLEIAHERSPMGVVTISVGVASLASGKSLLIEPRELIDSADGALYRAKEEGRDRAVQRPFASAAAPAQKATEDAAKSSLQAASGAPSDYLTVR</sequence>
<dbReference type="NCBIfam" id="TIGR00254">
    <property type="entry name" value="GGDEF"/>
    <property type="match status" value="1"/>
</dbReference>
<feature type="compositionally biased region" description="Low complexity" evidence="4">
    <location>
        <begin position="518"/>
        <end position="530"/>
    </location>
</feature>
<proteinExistence type="predicted"/>
<dbReference type="EMBL" id="CP002039">
    <property type="protein sequence ID" value="ADJ63049.1"/>
    <property type="molecule type" value="Genomic_DNA"/>
</dbReference>
<dbReference type="InterPro" id="IPR000160">
    <property type="entry name" value="GGDEF_dom"/>
</dbReference>
<protein>
    <recommendedName>
        <fullName evidence="1">diguanylate cyclase</fullName>
        <ecNumber evidence="1">2.7.7.65</ecNumber>
    </recommendedName>
</protein>
<dbReference type="InterPro" id="IPR029787">
    <property type="entry name" value="Nucleotide_cyclase"/>
</dbReference>
<dbReference type="GO" id="GO:0043709">
    <property type="term" value="P:cell adhesion involved in single-species biofilm formation"/>
    <property type="evidence" value="ECO:0007669"/>
    <property type="project" value="TreeGrafter"/>
</dbReference>
<dbReference type="CDD" id="cd12915">
    <property type="entry name" value="PDC2_DGC_like"/>
    <property type="match status" value="1"/>
</dbReference>
<feature type="coiled-coil region" evidence="3">
    <location>
        <begin position="328"/>
        <end position="355"/>
    </location>
</feature>
<dbReference type="SMART" id="SM00267">
    <property type="entry name" value="GGDEF"/>
    <property type="match status" value="1"/>
</dbReference>
<accession>D8IQ03</accession>
<dbReference type="PANTHER" id="PTHR45138:SF9">
    <property type="entry name" value="DIGUANYLATE CYCLASE DGCM-RELATED"/>
    <property type="match status" value="1"/>
</dbReference>
<keyword evidence="8" id="KW-1185">Reference proteome</keyword>
<dbReference type="FunFam" id="3.30.70.270:FF:000001">
    <property type="entry name" value="Diguanylate cyclase domain protein"/>
    <property type="match status" value="1"/>
</dbReference>
<keyword evidence="5" id="KW-0472">Membrane</keyword>
<dbReference type="InterPro" id="IPR029151">
    <property type="entry name" value="Sensor-like_sf"/>
</dbReference>
<keyword evidence="3" id="KW-0175">Coiled coil</keyword>
<dbReference type="Proteomes" id="UP000000329">
    <property type="component" value="Chromosome"/>
</dbReference>
<feature type="region of interest" description="Disordered" evidence="4">
    <location>
        <begin position="516"/>
        <end position="554"/>
    </location>
</feature>
<dbReference type="GO" id="GO:1902201">
    <property type="term" value="P:negative regulation of bacterial-type flagellum-dependent cell motility"/>
    <property type="evidence" value="ECO:0007669"/>
    <property type="project" value="TreeGrafter"/>
</dbReference>
<dbReference type="CDD" id="cd01949">
    <property type="entry name" value="GGDEF"/>
    <property type="match status" value="1"/>
</dbReference>
<evidence type="ECO:0000259" key="6">
    <source>
        <dbReference type="PROSITE" id="PS50887"/>
    </source>
</evidence>
<evidence type="ECO:0000256" key="2">
    <source>
        <dbReference type="ARBA" id="ARBA00034247"/>
    </source>
</evidence>
<name>D8IQ03_HERSS</name>
<evidence type="ECO:0000256" key="4">
    <source>
        <dbReference type="SAM" id="MobiDB-lite"/>
    </source>
</evidence>
<dbReference type="Gene3D" id="3.30.70.270">
    <property type="match status" value="1"/>
</dbReference>
<dbReference type="PROSITE" id="PS50887">
    <property type="entry name" value="GGDEF"/>
    <property type="match status" value="1"/>
</dbReference>
<dbReference type="KEGG" id="hse:Hsero_1534"/>
<keyword evidence="5" id="KW-1133">Transmembrane helix</keyword>
<dbReference type="STRING" id="757424.Hsero_1534"/>
<dbReference type="eggNOG" id="COG4191">
    <property type="taxonomic scope" value="Bacteria"/>
</dbReference>
<dbReference type="InterPro" id="IPR054327">
    <property type="entry name" value="His-kinase-like_sensor"/>
</dbReference>
<dbReference type="PANTHER" id="PTHR45138">
    <property type="entry name" value="REGULATORY COMPONENTS OF SENSORY TRANSDUCTION SYSTEM"/>
    <property type="match status" value="1"/>
</dbReference>
<dbReference type="Pfam" id="PF22588">
    <property type="entry name" value="dCache_1_like"/>
    <property type="match status" value="1"/>
</dbReference>
<gene>
    <name evidence="7" type="ordered locus">Hsero_1534</name>
</gene>
<dbReference type="SUPFAM" id="SSF55073">
    <property type="entry name" value="Nucleotide cyclase"/>
    <property type="match status" value="1"/>
</dbReference>
<dbReference type="InterPro" id="IPR043128">
    <property type="entry name" value="Rev_trsase/Diguanyl_cyclase"/>
</dbReference>
<dbReference type="CDD" id="cd18773">
    <property type="entry name" value="PDC1_HK_sensor"/>
    <property type="match status" value="1"/>
</dbReference>
<feature type="domain" description="GGDEF" evidence="6">
    <location>
        <begin position="383"/>
        <end position="521"/>
    </location>
</feature>
<evidence type="ECO:0000256" key="5">
    <source>
        <dbReference type="SAM" id="Phobius"/>
    </source>
</evidence>
<evidence type="ECO:0000313" key="8">
    <source>
        <dbReference type="Proteomes" id="UP000000329"/>
    </source>
</evidence>
<dbReference type="HOGENOM" id="CLU_000445_134_2_4"/>
<evidence type="ECO:0000256" key="1">
    <source>
        <dbReference type="ARBA" id="ARBA00012528"/>
    </source>
</evidence>
<dbReference type="SUPFAM" id="SSF103190">
    <property type="entry name" value="Sensory domain-like"/>
    <property type="match status" value="1"/>
</dbReference>
<evidence type="ECO:0000313" key="7">
    <source>
        <dbReference type="EMBL" id="ADJ63049.1"/>
    </source>
</evidence>
<dbReference type="EC" id="2.7.7.65" evidence="1"/>
<organism evidence="7 8">
    <name type="scientific">Herbaspirillum seropedicae (strain SmR1)</name>
    <dbReference type="NCBI Taxonomy" id="757424"/>
    <lineage>
        <taxon>Bacteria</taxon>
        <taxon>Pseudomonadati</taxon>
        <taxon>Pseudomonadota</taxon>
        <taxon>Betaproteobacteria</taxon>
        <taxon>Burkholderiales</taxon>
        <taxon>Oxalobacteraceae</taxon>
        <taxon>Herbaspirillum</taxon>
    </lineage>
</organism>
<evidence type="ECO:0000256" key="3">
    <source>
        <dbReference type="SAM" id="Coils"/>
    </source>
</evidence>
<dbReference type="GO" id="GO:0052621">
    <property type="term" value="F:diguanylate cyclase activity"/>
    <property type="evidence" value="ECO:0007669"/>
    <property type="project" value="UniProtKB-EC"/>
</dbReference>
<comment type="catalytic activity">
    <reaction evidence="2">
        <text>2 GTP = 3',3'-c-di-GMP + 2 diphosphate</text>
        <dbReference type="Rhea" id="RHEA:24898"/>
        <dbReference type="ChEBI" id="CHEBI:33019"/>
        <dbReference type="ChEBI" id="CHEBI:37565"/>
        <dbReference type="ChEBI" id="CHEBI:58805"/>
        <dbReference type="EC" id="2.7.7.65"/>
    </reaction>
</comment>
<dbReference type="GO" id="GO:0005886">
    <property type="term" value="C:plasma membrane"/>
    <property type="evidence" value="ECO:0007669"/>
    <property type="project" value="TreeGrafter"/>
</dbReference>
<dbReference type="Pfam" id="PF00990">
    <property type="entry name" value="GGDEF"/>
    <property type="match status" value="1"/>
</dbReference>
<dbReference type="Gene3D" id="3.30.450.20">
    <property type="entry name" value="PAS domain"/>
    <property type="match status" value="2"/>
</dbReference>
<dbReference type="AlphaFoldDB" id="D8IQ03"/>
<keyword evidence="5 7" id="KW-0812">Transmembrane</keyword>
<dbReference type="InterPro" id="IPR050469">
    <property type="entry name" value="Diguanylate_Cyclase"/>
</dbReference>